<dbReference type="SUPFAM" id="SSF53756">
    <property type="entry name" value="UDP-Glycosyltransferase/glycogen phosphorylase"/>
    <property type="match status" value="1"/>
</dbReference>
<organism evidence="11 12">
    <name type="scientific">Nitrospira moscoviensis</name>
    <dbReference type="NCBI Taxonomy" id="42253"/>
    <lineage>
        <taxon>Bacteria</taxon>
        <taxon>Pseudomonadati</taxon>
        <taxon>Nitrospirota</taxon>
        <taxon>Nitrospiria</taxon>
        <taxon>Nitrospirales</taxon>
        <taxon>Nitrospiraceae</taxon>
        <taxon>Nitrospira</taxon>
    </lineage>
</organism>
<dbReference type="HAMAP" id="MF_00484">
    <property type="entry name" value="Glycogen_synth"/>
    <property type="match status" value="1"/>
</dbReference>
<dbReference type="InterPro" id="IPR001296">
    <property type="entry name" value="Glyco_trans_1"/>
</dbReference>
<comment type="catalytic activity">
    <reaction evidence="1 8">
        <text>[(1-&gt;4)-alpha-D-glucosyl](n) + ADP-alpha-D-glucose = [(1-&gt;4)-alpha-D-glucosyl](n+1) + ADP + H(+)</text>
        <dbReference type="Rhea" id="RHEA:18189"/>
        <dbReference type="Rhea" id="RHEA-COMP:9584"/>
        <dbReference type="Rhea" id="RHEA-COMP:9587"/>
        <dbReference type="ChEBI" id="CHEBI:15378"/>
        <dbReference type="ChEBI" id="CHEBI:15444"/>
        <dbReference type="ChEBI" id="CHEBI:57498"/>
        <dbReference type="ChEBI" id="CHEBI:456216"/>
        <dbReference type="EC" id="2.4.1.21"/>
    </reaction>
</comment>
<feature type="domain" description="Glycosyl transferase family 1" evidence="9">
    <location>
        <begin position="310"/>
        <end position="465"/>
    </location>
</feature>
<dbReference type="PANTHER" id="PTHR45825:SF11">
    <property type="entry name" value="ALPHA AMYLASE DOMAIN-CONTAINING PROTEIN"/>
    <property type="match status" value="1"/>
</dbReference>
<sequence length="493" mass="54098">MPSPPDRDPLHIVMAASEAVPYAKTGGLADVTGALPHELVKLGHRVTLILPGYPGLLADARACRTMAEFRIPVAGQHADVRIDEAVTPDTDSVRILAVRYDPYFDRPGLYQAAAGDYPDNLERFILFSRAVLETIEFLSRAHGERVEILHLHDWQTALCAVYLRSGEYPSLSHLKTLFTIHNIGYQGLFPGGEFAKIGLPPSLFTLSGLEFYGFVNLLKGGILFADAVSTVSPTYAREIMTEEFGSGLEGVLASRADGIRGITNGIDVTRWNPAADQYLPAPYSSADLTGKAVCKRALQRELDVPVREVPLLALIGRLAWQKGFDLVTDILPELMALDLQVVVLGTGEHPLEQQFRDARAKYTGRIGVSIGFDEGLAHRIEAGADMVLMPSRYEPCGLTQLYSLRYGTVPIVRRTGGLADTVVPFKPTTVQAGHATGFHFHGSASETFLSTVLLALEIYKDQRAWRALMLAGMRTDVSWTQSAKRYVELYRGM</sequence>
<dbReference type="Gene3D" id="3.40.50.2000">
    <property type="entry name" value="Glycogen Phosphorylase B"/>
    <property type="match status" value="2"/>
</dbReference>
<gene>
    <name evidence="8 11" type="primary">glgA</name>
    <name evidence="11" type="ORF">NITMOv2_3421</name>
</gene>
<reference evidence="11 12" key="1">
    <citation type="journal article" date="2015" name="Proc. Natl. Acad. Sci. U.S.A.">
        <title>Expanded metabolic versatility of ubiquitous nitrite-oxidizing bacteria from the genus Nitrospira.</title>
        <authorList>
            <person name="Koch H."/>
            <person name="Lucker S."/>
            <person name="Albertsen M."/>
            <person name="Kitzinger K."/>
            <person name="Herbold C."/>
            <person name="Spieck E."/>
            <person name="Nielsen P.H."/>
            <person name="Wagner M."/>
            <person name="Daims H."/>
        </authorList>
    </citation>
    <scope>NUCLEOTIDE SEQUENCE [LARGE SCALE GENOMIC DNA]</scope>
    <source>
        <strain evidence="11 12">NSP M-1</strain>
    </source>
</reference>
<dbReference type="PANTHER" id="PTHR45825">
    <property type="entry name" value="GRANULE-BOUND STARCH SYNTHASE 1, CHLOROPLASTIC/AMYLOPLASTIC"/>
    <property type="match status" value="1"/>
</dbReference>
<evidence type="ECO:0000256" key="6">
    <source>
        <dbReference type="ARBA" id="ARBA00022679"/>
    </source>
</evidence>
<feature type="domain" description="Starch synthase catalytic" evidence="10">
    <location>
        <begin position="11"/>
        <end position="253"/>
    </location>
</feature>
<evidence type="ECO:0000256" key="1">
    <source>
        <dbReference type="ARBA" id="ARBA00001478"/>
    </source>
</evidence>
<dbReference type="AlphaFoldDB" id="A0A0K2GFS6"/>
<dbReference type="NCBIfam" id="NF001899">
    <property type="entry name" value="PRK00654.1-2"/>
    <property type="match status" value="1"/>
</dbReference>
<feature type="binding site" evidence="8">
    <location>
        <position position="24"/>
    </location>
    <ligand>
        <name>ADP-alpha-D-glucose</name>
        <dbReference type="ChEBI" id="CHEBI:57498"/>
    </ligand>
</feature>
<keyword evidence="6 8" id="KW-0808">Transferase</keyword>
<evidence type="ECO:0000259" key="10">
    <source>
        <dbReference type="Pfam" id="PF08323"/>
    </source>
</evidence>
<dbReference type="GO" id="GO:0005829">
    <property type="term" value="C:cytosol"/>
    <property type="evidence" value="ECO:0007669"/>
    <property type="project" value="TreeGrafter"/>
</dbReference>
<evidence type="ECO:0000259" key="9">
    <source>
        <dbReference type="Pfam" id="PF00534"/>
    </source>
</evidence>
<evidence type="ECO:0000256" key="8">
    <source>
        <dbReference type="HAMAP-Rule" id="MF_00484"/>
    </source>
</evidence>
<dbReference type="UniPathway" id="UPA00164"/>
<name>A0A0K2GFS6_NITMO</name>
<evidence type="ECO:0000256" key="5">
    <source>
        <dbReference type="ARBA" id="ARBA00022676"/>
    </source>
</evidence>
<dbReference type="RefSeq" id="WP_202967248.1">
    <property type="nucleotide sequence ID" value="NZ_CP011801.1"/>
</dbReference>
<keyword evidence="5 8" id="KW-0328">Glycosyltransferase</keyword>
<evidence type="ECO:0000256" key="7">
    <source>
        <dbReference type="ARBA" id="ARBA00023056"/>
    </source>
</evidence>
<keyword evidence="12" id="KW-1185">Reference proteome</keyword>
<evidence type="ECO:0000313" key="12">
    <source>
        <dbReference type="Proteomes" id="UP000069205"/>
    </source>
</evidence>
<protein>
    <recommendedName>
        <fullName evidence="8">Glycogen synthase</fullName>
        <ecNumber evidence="8">2.4.1.21</ecNumber>
    </recommendedName>
    <alternativeName>
        <fullName evidence="8">Starch [bacterial glycogen] synthase</fullName>
    </alternativeName>
</protein>
<comment type="similarity">
    <text evidence="4 8">Belongs to the glycosyltransferase 1 family. Bacterial/plant glycogen synthase subfamily.</text>
</comment>
<dbReference type="InterPro" id="IPR013534">
    <property type="entry name" value="Starch_synth_cat_dom"/>
</dbReference>
<dbReference type="GO" id="GO:0004373">
    <property type="term" value="F:alpha-1,4-glucan glucosyltransferase (UDP-glucose donor) activity"/>
    <property type="evidence" value="ECO:0007669"/>
    <property type="project" value="InterPro"/>
</dbReference>
<dbReference type="EMBL" id="CP011801">
    <property type="protein sequence ID" value="ALA59813.1"/>
    <property type="molecule type" value="Genomic_DNA"/>
</dbReference>
<dbReference type="KEGG" id="nmv:NITMOv2_3421"/>
<evidence type="ECO:0000313" key="11">
    <source>
        <dbReference type="EMBL" id="ALA59813.1"/>
    </source>
</evidence>
<dbReference type="Pfam" id="PF08323">
    <property type="entry name" value="Glyco_transf_5"/>
    <property type="match status" value="1"/>
</dbReference>
<dbReference type="Pfam" id="PF00534">
    <property type="entry name" value="Glycos_transf_1"/>
    <property type="match status" value="1"/>
</dbReference>
<proteinExistence type="inferred from homology"/>
<dbReference type="GO" id="GO:0009011">
    <property type="term" value="F:alpha-1,4-glucan glucosyltransferase (ADP-glucose donor) activity"/>
    <property type="evidence" value="ECO:0007669"/>
    <property type="project" value="UniProtKB-UniRule"/>
</dbReference>
<dbReference type="GO" id="GO:0005978">
    <property type="term" value="P:glycogen biosynthetic process"/>
    <property type="evidence" value="ECO:0007669"/>
    <property type="project" value="UniProtKB-UniRule"/>
</dbReference>
<comment type="function">
    <text evidence="2 8">Synthesizes alpha-1,4-glucan chains using ADP-glucose.</text>
</comment>
<keyword evidence="7 8" id="KW-0320">Glycogen biosynthesis</keyword>
<evidence type="ECO:0000256" key="2">
    <source>
        <dbReference type="ARBA" id="ARBA00002764"/>
    </source>
</evidence>
<dbReference type="NCBIfam" id="TIGR02095">
    <property type="entry name" value="glgA"/>
    <property type="match status" value="1"/>
</dbReference>
<dbReference type="EC" id="2.4.1.21" evidence="8"/>
<evidence type="ECO:0000256" key="3">
    <source>
        <dbReference type="ARBA" id="ARBA00004964"/>
    </source>
</evidence>
<accession>A0A0K2GFS6</accession>
<dbReference type="STRING" id="42253.NITMOv2_3421"/>
<comment type="pathway">
    <text evidence="3 8">Glycan biosynthesis; glycogen biosynthesis.</text>
</comment>
<dbReference type="CDD" id="cd03791">
    <property type="entry name" value="GT5_Glycogen_synthase_DULL1-like"/>
    <property type="match status" value="1"/>
</dbReference>
<dbReference type="InterPro" id="IPR011835">
    <property type="entry name" value="GS/SS"/>
</dbReference>
<evidence type="ECO:0000256" key="4">
    <source>
        <dbReference type="ARBA" id="ARBA00010281"/>
    </source>
</evidence>
<dbReference type="Proteomes" id="UP000069205">
    <property type="component" value="Chromosome"/>
</dbReference>
<dbReference type="PATRIC" id="fig|42253.5.peg.3374"/>